<dbReference type="InterPro" id="IPR011234">
    <property type="entry name" value="Fumarylacetoacetase-like_C"/>
</dbReference>
<evidence type="ECO:0000256" key="1">
    <source>
        <dbReference type="ARBA" id="ARBA00010211"/>
    </source>
</evidence>
<dbReference type="GO" id="GO:0005739">
    <property type="term" value="C:mitochondrion"/>
    <property type="evidence" value="ECO:0007669"/>
    <property type="project" value="TreeGrafter"/>
</dbReference>
<dbReference type="Pfam" id="PF01557">
    <property type="entry name" value="FAA_hydrolase"/>
    <property type="match status" value="1"/>
</dbReference>
<keyword evidence="2" id="KW-0479">Metal-binding</keyword>
<organism evidence="4">
    <name type="scientific">Arcella intermedia</name>
    <dbReference type="NCBI Taxonomy" id="1963864"/>
    <lineage>
        <taxon>Eukaryota</taxon>
        <taxon>Amoebozoa</taxon>
        <taxon>Tubulinea</taxon>
        <taxon>Elardia</taxon>
        <taxon>Arcellinida</taxon>
        <taxon>Sphaerothecina</taxon>
        <taxon>Arcellidae</taxon>
        <taxon>Arcella</taxon>
    </lineage>
</organism>
<dbReference type="PANTHER" id="PTHR11820:SF7">
    <property type="entry name" value="ACYLPYRUVASE FAHD1, MITOCHONDRIAL"/>
    <property type="match status" value="1"/>
</dbReference>
<reference evidence="4" key="1">
    <citation type="journal article" date="2020" name="J. Eukaryot. Microbiol.">
        <title>De novo Sequencing, Assembly and Annotation of the Transcriptome for the Free-Living Testate Amoeba Arcella intermedia.</title>
        <authorList>
            <person name="Ribeiro G.M."/>
            <person name="Porfirio-Sousa A.L."/>
            <person name="Maurer-Alcala X.X."/>
            <person name="Katz L.A."/>
            <person name="Lahr D.J.G."/>
        </authorList>
    </citation>
    <scope>NUCLEOTIDE SEQUENCE</scope>
</reference>
<dbReference type="PANTHER" id="PTHR11820">
    <property type="entry name" value="ACYLPYRUVASE"/>
    <property type="match status" value="1"/>
</dbReference>
<dbReference type="AlphaFoldDB" id="A0A6B2LGQ0"/>
<dbReference type="SUPFAM" id="SSF56529">
    <property type="entry name" value="FAH"/>
    <property type="match status" value="1"/>
</dbReference>
<dbReference type="GO" id="GO:0019752">
    <property type="term" value="P:carboxylic acid metabolic process"/>
    <property type="evidence" value="ECO:0007669"/>
    <property type="project" value="UniProtKB-ARBA"/>
</dbReference>
<sequence>MSFLLANTRKILAIGRNYAEHAKELNNPLPTSPVIFLKPSSSIIRKGQSIVRPTRCKALHHEIELGLVIGQKGKFIKEKDAMDHIAGYVVALDMTARDLQDAAKSKGLPWTEAKGHDTFCPLGEFIPKAEIPDPHNVELWLKVAGESTYRQKGSTSDMIFRIPWLVSYLSNIMTLEEGDLILTGTPAGVSGVEPGSTLVGGITGLPKYDIQFSVTQQQPSAL</sequence>
<dbReference type="GO" id="GO:0046872">
    <property type="term" value="F:metal ion binding"/>
    <property type="evidence" value="ECO:0007669"/>
    <property type="project" value="UniProtKB-KW"/>
</dbReference>
<dbReference type="FunFam" id="3.90.850.10:FF:000003">
    <property type="entry name" value="Fumarylacetoacetate hydrolase domain-containing 1"/>
    <property type="match status" value="1"/>
</dbReference>
<name>A0A6B2LGQ0_9EUKA</name>
<dbReference type="EMBL" id="GIBP01007273">
    <property type="protein sequence ID" value="NDV36242.1"/>
    <property type="molecule type" value="Transcribed_RNA"/>
</dbReference>
<accession>A0A6B2LGQ0</accession>
<evidence type="ECO:0000256" key="2">
    <source>
        <dbReference type="ARBA" id="ARBA00022723"/>
    </source>
</evidence>
<evidence type="ECO:0000313" key="4">
    <source>
        <dbReference type="EMBL" id="NDV36242.1"/>
    </source>
</evidence>
<feature type="domain" description="Fumarylacetoacetase-like C-terminal" evidence="3">
    <location>
        <begin position="10"/>
        <end position="207"/>
    </location>
</feature>
<dbReference type="GO" id="GO:0018773">
    <property type="term" value="F:acetylpyruvate hydrolase activity"/>
    <property type="evidence" value="ECO:0007669"/>
    <property type="project" value="TreeGrafter"/>
</dbReference>
<protein>
    <recommendedName>
        <fullName evidence="3">Fumarylacetoacetase-like C-terminal domain-containing protein</fullName>
    </recommendedName>
</protein>
<evidence type="ECO:0000259" key="3">
    <source>
        <dbReference type="Pfam" id="PF01557"/>
    </source>
</evidence>
<dbReference type="Gene3D" id="3.90.850.10">
    <property type="entry name" value="Fumarylacetoacetase-like, C-terminal domain"/>
    <property type="match status" value="1"/>
</dbReference>
<proteinExistence type="inferred from homology"/>
<dbReference type="InterPro" id="IPR036663">
    <property type="entry name" value="Fumarylacetoacetase_C_sf"/>
</dbReference>
<comment type="similarity">
    <text evidence="1">Belongs to the FAH family.</text>
</comment>